<dbReference type="AlphaFoldDB" id="A0A9D3NBT0"/>
<keyword evidence="4" id="KW-0732">Signal</keyword>
<dbReference type="EMBL" id="JAHKSW010000020">
    <property type="protein sequence ID" value="KAG7319554.1"/>
    <property type="molecule type" value="Genomic_DNA"/>
</dbReference>
<dbReference type="SMART" id="SM00110">
    <property type="entry name" value="C1Q"/>
    <property type="match status" value="1"/>
</dbReference>
<proteinExistence type="predicted"/>
<evidence type="ECO:0000256" key="4">
    <source>
        <dbReference type="ARBA" id="ARBA00022729"/>
    </source>
</evidence>
<evidence type="ECO:0000313" key="9">
    <source>
        <dbReference type="EMBL" id="KAG7319554.1"/>
    </source>
</evidence>
<protein>
    <recommendedName>
        <fullName evidence="8">C1q domain-containing protein</fullName>
    </recommendedName>
</protein>
<dbReference type="OrthoDB" id="9948489at2759"/>
<feature type="domain" description="C1q" evidence="8">
    <location>
        <begin position="192"/>
        <end position="325"/>
    </location>
</feature>
<dbReference type="InterPro" id="IPR008160">
    <property type="entry name" value="Collagen"/>
</dbReference>
<reference evidence="9 10" key="1">
    <citation type="submission" date="2021-06" db="EMBL/GenBank/DDBJ databases">
        <title>Chromosome-level genome assembly of the red-tail catfish (Hemibagrus wyckioides).</title>
        <authorList>
            <person name="Shao F."/>
        </authorList>
    </citation>
    <scope>NUCLEOTIDE SEQUENCE [LARGE SCALE GENOMIC DNA]</scope>
    <source>
        <strain evidence="9">EC202008001</strain>
        <tissue evidence="9">Blood</tissue>
    </source>
</reference>
<keyword evidence="2" id="KW-0964">Secreted</keyword>
<comment type="subcellular location">
    <subcellularLocation>
        <location evidence="1">Secreted</location>
        <location evidence="1">Extracellular space</location>
        <location evidence="1">Extracellular matrix</location>
    </subcellularLocation>
</comment>
<dbReference type="InterPro" id="IPR001073">
    <property type="entry name" value="C1q_dom"/>
</dbReference>
<dbReference type="FunFam" id="2.60.120.40:FF:000001">
    <property type="entry name" value="Complement C1q B chain"/>
    <property type="match status" value="1"/>
</dbReference>
<keyword evidence="6" id="KW-0325">Glycoprotein</keyword>
<dbReference type="PANTHER" id="PTHR15427:SF51">
    <property type="entry name" value="OTOLIN 1"/>
    <property type="match status" value="1"/>
</dbReference>
<evidence type="ECO:0000256" key="1">
    <source>
        <dbReference type="ARBA" id="ARBA00004498"/>
    </source>
</evidence>
<evidence type="ECO:0000256" key="6">
    <source>
        <dbReference type="ARBA" id="ARBA00023180"/>
    </source>
</evidence>
<keyword evidence="5" id="KW-0176">Collagen</keyword>
<evidence type="ECO:0000256" key="7">
    <source>
        <dbReference type="SAM" id="MobiDB-lite"/>
    </source>
</evidence>
<dbReference type="PRINTS" id="PR00007">
    <property type="entry name" value="COMPLEMNTC1Q"/>
</dbReference>
<dbReference type="Gene3D" id="2.60.120.40">
    <property type="match status" value="1"/>
</dbReference>
<dbReference type="PANTHER" id="PTHR15427">
    <property type="entry name" value="EMILIN ELASTIN MICROFIBRIL INTERFACE-LOCATED PROTEIN ELASTIN MICROFIBRIL INTERFACER"/>
    <property type="match status" value="1"/>
</dbReference>
<dbReference type="InterPro" id="IPR008983">
    <property type="entry name" value="Tumour_necrosis_fac-like_dom"/>
</dbReference>
<comment type="caution">
    <text evidence="9">The sequence shown here is derived from an EMBL/GenBank/DDBJ whole genome shotgun (WGS) entry which is preliminary data.</text>
</comment>
<evidence type="ECO:0000256" key="3">
    <source>
        <dbReference type="ARBA" id="ARBA00022530"/>
    </source>
</evidence>
<dbReference type="SUPFAM" id="SSF49842">
    <property type="entry name" value="TNF-like"/>
    <property type="match status" value="1"/>
</dbReference>
<accession>A0A9D3NBT0</accession>
<evidence type="ECO:0000259" key="8">
    <source>
        <dbReference type="PROSITE" id="PS50871"/>
    </source>
</evidence>
<feature type="compositionally biased region" description="Basic and acidic residues" evidence="7">
    <location>
        <begin position="178"/>
        <end position="187"/>
    </location>
</feature>
<sequence length="325" mass="35286">MRVLYPMSQKHDTHERSTMTELCIRSVFLAVSVLLLSPMSDSIKITPRPKYQYTKKPPRELVHTTAYVGKPTATPRIVDYTKTKDRVASVTTESTTVPANGYAGYHQATTVTPNSVQDNYTLDYTECYLNFCECCPPERGPAGPSGDMGPPGPPGQKGDPGLKGSLGPMGPPGMPGLKGDKGEKGEKGSSGFAGSPGNTGKAGQKGDTGLKGFPVRFDKIFYNGENHYDVTISKFNCTYPGVYVFSYQITVRNKPLRASLVVNGVRKLRSRDALQGQDIDQASSLVLLKLAAGDQVWVETLRDWNGAYSSSEDDSTFSGFLLYPD</sequence>
<dbReference type="Pfam" id="PF01391">
    <property type="entry name" value="Collagen"/>
    <property type="match status" value="1"/>
</dbReference>
<evidence type="ECO:0000256" key="2">
    <source>
        <dbReference type="ARBA" id="ARBA00022525"/>
    </source>
</evidence>
<evidence type="ECO:0000256" key="5">
    <source>
        <dbReference type="ARBA" id="ARBA00023119"/>
    </source>
</evidence>
<dbReference type="GO" id="GO:0005581">
    <property type="term" value="C:collagen trimer"/>
    <property type="evidence" value="ECO:0007669"/>
    <property type="project" value="UniProtKB-KW"/>
</dbReference>
<dbReference type="PROSITE" id="PS50871">
    <property type="entry name" value="C1Q"/>
    <property type="match status" value="1"/>
</dbReference>
<dbReference type="InterPro" id="IPR050392">
    <property type="entry name" value="Collagen/C1q_domain"/>
</dbReference>
<dbReference type="Pfam" id="PF00386">
    <property type="entry name" value="C1q"/>
    <property type="match status" value="1"/>
</dbReference>
<organism evidence="9 10">
    <name type="scientific">Hemibagrus wyckioides</name>
    <dbReference type="NCBI Taxonomy" id="337641"/>
    <lineage>
        <taxon>Eukaryota</taxon>
        <taxon>Metazoa</taxon>
        <taxon>Chordata</taxon>
        <taxon>Craniata</taxon>
        <taxon>Vertebrata</taxon>
        <taxon>Euteleostomi</taxon>
        <taxon>Actinopterygii</taxon>
        <taxon>Neopterygii</taxon>
        <taxon>Teleostei</taxon>
        <taxon>Ostariophysi</taxon>
        <taxon>Siluriformes</taxon>
        <taxon>Bagridae</taxon>
        <taxon>Hemibagrus</taxon>
    </lineage>
</organism>
<feature type="region of interest" description="Disordered" evidence="7">
    <location>
        <begin position="143"/>
        <end position="208"/>
    </location>
</feature>
<gene>
    <name evidence="9" type="ORF">KOW79_016697</name>
</gene>
<dbReference type="Proteomes" id="UP000824219">
    <property type="component" value="Linkage Group LG20"/>
</dbReference>
<feature type="compositionally biased region" description="Low complexity" evidence="7">
    <location>
        <begin position="156"/>
        <end position="168"/>
    </location>
</feature>
<keyword evidence="3" id="KW-0272">Extracellular matrix</keyword>
<evidence type="ECO:0000313" key="10">
    <source>
        <dbReference type="Proteomes" id="UP000824219"/>
    </source>
</evidence>
<keyword evidence="10" id="KW-1185">Reference proteome</keyword>
<name>A0A9D3NBT0_9TELE</name>